<evidence type="ECO:0000256" key="9">
    <source>
        <dbReference type="ARBA" id="ARBA00023170"/>
    </source>
</evidence>
<keyword evidence="3 13" id="KW-0919">Taste</keyword>
<evidence type="ECO:0000256" key="1">
    <source>
        <dbReference type="ARBA" id="ARBA00004141"/>
    </source>
</evidence>
<feature type="transmembrane region" description="Helical" evidence="14">
    <location>
        <begin position="321"/>
        <end position="337"/>
    </location>
</feature>
<name>A0A8D2GQB1_UROPR</name>
<keyword evidence="9 13" id="KW-0675">Receptor</keyword>
<sequence length="357" mass="41353">MSSEFKKFLIIIESLESIIRIWGNGFIGLVILLGVLGNEFIGLVNCMDCVKNKKFSINGFILTGLAISRVSIIWYISFDGVIKSFSPDMHTSSDLTEYFSYLFLCHLNIWFSTNLSIFYFLKTANFSHYIFLWLKRRINRVFAFLIGCLLVSWLLTFLQVVKVISGDKMNHRNTSYHSLLYSIPNYLCPIDRFPVETQKSYATEQKFADLNTEAHVKAMGVLISFIILLILHVIGILIEAVCGSKPENKLLFTFGFTTTAIYPWGHSFILILGNNKLKQTCWRVLQQLKCCEKGKNLRASDRLAQKRMFQENNPLRKSSKTFFLLLHHILLLFYNCVMELHSIFHDMFYYVSENISL</sequence>
<keyword evidence="8 13" id="KW-0472">Membrane</keyword>
<evidence type="ECO:0000256" key="8">
    <source>
        <dbReference type="ARBA" id="ARBA00023136"/>
    </source>
</evidence>
<dbReference type="GO" id="GO:0016020">
    <property type="term" value="C:membrane"/>
    <property type="evidence" value="ECO:0007669"/>
    <property type="project" value="UniProtKB-SubCell"/>
</dbReference>
<evidence type="ECO:0000256" key="6">
    <source>
        <dbReference type="ARBA" id="ARBA00022989"/>
    </source>
</evidence>
<dbReference type="GO" id="GO:0004930">
    <property type="term" value="F:G protein-coupled receptor activity"/>
    <property type="evidence" value="ECO:0007669"/>
    <property type="project" value="UniProtKB-KW"/>
</dbReference>
<organism evidence="15 16">
    <name type="scientific">Urocitellus parryii</name>
    <name type="common">Arctic ground squirrel</name>
    <name type="synonym">Spermophilus parryii</name>
    <dbReference type="NCBI Taxonomy" id="9999"/>
    <lineage>
        <taxon>Eukaryota</taxon>
        <taxon>Metazoa</taxon>
        <taxon>Chordata</taxon>
        <taxon>Craniata</taxon>
        <taxon>Vertebrata</taxon>
        <taxon>Euteleostomi</taxon>
        <taxon>Mammalia</taxon>
        <taxon>Eutheria</taxon>
        <taxon>Euarchontoglires</taxon>
        <taxon>Glires</taxon>
        <taxon>Rodentia</taxon>
        <taxon>Sciuromorpha</taxon>
        <taxon>Sciuridae</taxon>
        <taxon>Xerinae</taxon>
        <taxon>Marmotini</taxon>
        <taxon>Urocitellus</taxon>
    </lineage>
</organism>
<comment type="subcellular location">
    <subcellularLocation>
        <location evidence="1 13">Membrane</location>
        <topology evidence="1 13">Multi-pass membrane protein</topology>
    </subcellularLocation>
</comment>
<dbReference type="GeneTree" id="ENSGT01150000286975"/>
<reference evidence="15" key="2">
    <citation type="submission" date="2025-09" db="UniProtKB">
        <authorList>
            <consortium name="Ensembl"/>
        </authorList>
    </citation>
    <scope>IDENTIFICATION</scope>
</reference>
<reference evidence="15" key="1">
    <citation type="submission" date="2025-08" db="UniProtKB">
        <authorList>
            <consortium name="Ensembl"/>
        </authorList>
    </citation>
    <scope>IDENTIFICATION</scope>
</reference>
<evidence type="ECO:0000256" key="11">
    <source>
        <dbReference type="ARBA" id="ARBA00023224"/>
    </source>
</evidence>
<feature type="transmembrane region" description="Helical" evidence="14">
    <location>
        <begin position="141"/>
        <end position="161"/>
    </location>
</feature>
<dbReference type="AlphaFoldDB" id="A0A8D2GQB1"/>
<protein>
    <recommendedName>
        <fullName evidence="13">Taste receptor type 2</fullName>
    </recommendedName>
</protein>
<evidence type="ECO:0000256" key="3">
    <source>
        <dbReference type="ARBA" id="ARBA00022480"/>
    </source>
</evidence>
<feature type="transmembrane region" description="Helical" evidence="14">
    <location>
        <begin position="250"/>
        <end position="272"/>
    </location>
</feature>
<dbReference type="SUPFAM" id="SSF81321">
    <property type="entry name" value="Family A G protein-coupled receptor-like"/>
    <property type="match status" value="1"/>
</dbReference>
<comment type="similarity">
    <text evidence="2 12">Belongs to the G-protein coupled receptor T2R family.</text>
</comment>
<evidence type="ECO:0000256" key="14">
    <source>
        <dbReference type="SAM" id="Phobius"/>
    </source>
</evidence>
<keyword evidence="5 13" id="KW-0812">Transmembrane</keyword>
<feature type="transmembrane region" description="Helical" evidence="14">
    <location>
        <begin position="20"/>
        <end position="43"/>
    </location>
</feature>
<evidence type="ECO:0000313" key="16">
    <source>
        <dbReference type="Proteomes" id="UP000694417"/>
    </source>
</evidence>
<dbReference type="Pfam" id="PF05296">
    <property type="entry name" value="TAS2R"/>
    <property type="match status" value="2"/>
</dbReference>
<feature type="transmembrane region" description="Helical" evidence="14">
    <location>
        <begin position="218"/>
        <end position="238"/>
    </location>
</feature>
<keyword evidence="7 13" id="KW-0297">G-protein coupled receptor</keyword>
<keyword evidence="16" id="KW-1185">Reference proteome</keyword>
<evidence type="ECO:0000313" key="15">
    <source>
        <dbReference type="Ensembl" id="ENSUPAP00010004617.1"/>
    </source>
</evidence>
<keyword evidence="10" id="KW-0325">Glycoprotein</keyword>
<evidence type="ECO:0000256" key="2">
    <source>
        <dbReference type="ARBA" id="ARBA00007376"/>
    </source>
</evidence>
<dbReference type="Ensembl" id="ENSUPAT00010005294.1">
    <property type="protein sequence ID" value="ENSUPAP00010004617.1"/>
    <property type="gene ID" value="ENSUPAG00010003709.1"/>
</dbReference>
<dbReference type="Proteomes" id="UP000694417">
    <property type="component" value="Unplaced"/>
</dbReference>
<evidence type="ECO:0000256" key="4">
    <source>
        <dbReference type="ARBA" id="ARBA00022606"/>
    </source>
</evidence>
<evidence type="ECO:0000256" key="13">
    <source>
        <dbReference type="RuleBase" id="RU004424"/>
    </source>
</evidence>
<evidence type="ECO:0000256" key="5">
    <source>
        <dbReference type="ARBA" id="ARBA00022692"/>
    </source>
</evidence>
<feature type="transmembrane region" description="Helical" evidence="14">
    <location>
        <begin position="55"/>
        <end position="78"/>
    </location>
</feature>
<proteinExistence type="inferred from homology"/>
<dbReference type="GO" id="GO:0033038">
    <property type="term" value="F:bitter taste receptor activity"/>
    <property type="evidence" value="ECO:0007669"/>
    <property type="project" value="InterPro"/>
</dbReference>
<keyword evidence="11 13" id="KW-0807">Transducer</keyword>
<feature type="transmembrane region" description="Helical" evidence="14">
    <location>
        <begin position="98"/>
        <end position="121"/>
    </location>
</feature>
<evidence type="ECO:0000256" key="12">
    <source>
        <dbReference type="RuleBase" id="RU004423"/>
    </source>
</evidence>
<keyword evidence="4 13" id="KW-0716">Sensory transduction</keyword>
<evidence type="ECO:0000256" key="10">
    <source>
        <dbReference type="ARBA" id="ARBA00023180"/>
    </source>
</evidence>
<dbReference type="PANTHER" id="PTHR11394">
    <property type="entry name" value="TASTE RECEPTOR TYPE 2"/>
    <property type="match status" value="1"/>
</dbReference>
<accession>A0A8D2GQB1</accession>
<dbReference type="PANTHER" id="PTHR11394:SF63">
    <property type="entry name" value="TASTE RECEPTOR TYPE 2 MEMBER 10"/>
    <property type="match status" value="1"/>
</dbReference>
<dbReference type="InterPro" id="IPR007960">
    <property type="entry name" value="TAS2R"/>
</dbReference>
<evidence type="ECO:0000256" key="7">
    <source>
        <dbReference type="ARBA" id="ARBA00023040"/>
    </source>
</evidence>
<keyword evidence="6 14" id="KW-1133">Transmembrane helix</keyword>